<reference evidence="1" key="1">
    <citation type="journal article" date="2014" name="Int. J. Syst. Evol. Microbiol.">
        <title>Complete genome sequence of Corynebacterium casei LMG S-19264T (=DSM 44701T), isolated from a smear-ripened cheese.</title>
        <authorList>
            <consortium name="US DOE Joint Genome Institute (JGI-PGF)"/>
            <person name="Walter F."/>
            <person name="Albersmeier A."/>
            <person name="Kalinowski J."/>
            <person name="Ruckert C."/>
        </authorList>
    </citation>
    <scope>NUCLEOTIDE SEQUENCE</scope>
    <source>
        <strain evidence="1">CGMCC 4.7312</strain>
    </source>
</reference>
<protein>
    <submittedName>
        <fullName evidence="1">Uncharacterized protein</fullName>
    </submittedName>
</protein>
<dbReference type="Proteomes" id="UP000608890">
    <property type="component" value="Unassembled WGS sequence"/>
</dbReference>
<comment type="caution">
    <text evidence="1">The sequence shown here is derived from an EMBL/GenBank/DDBJ whole genome shotgun (WGS) entry which is preliminary data.</text>
</comment>
<name>A0A917U7K4_9ACTN</name>
<evidence type="ECO:0000313" key="1">
    <source>
        <dbReference type="EMBL" id="GGM60803.1"/>
    </source>
</evidence>
<gene>
    <name evidence="1" type="ORF">GCM10011608_52350</name>
</gene>
<sequence length="70" mass="7384">MVIHFVGGCGPLARATGGFYFGATEATQTESLRRLGEAVGRYTNAPGLRTAGRARPGVILVDPMRLYSGD</sequence>
<proteinExistence type="predicted"/>
<organism evidence="1 2">
    <name type="scientific">Micromonospora sonchi</name>
    <dbReference type="NCBI Taxonomy" id="1763543"/>
    <lineage>
        <taxon>Bacteria</taxon>
        <taxon>Bacillati</taxon>
        <taxon>Actinomycetota</taxon>
        <taxon>Actinomycetes</taxon>
        <taxon>Micromonosporales</taxon>
        <taxon>Micromonosporaceae</taxon>
        <taxon>Micromonospora</taxon>
    </lineage>
</organism>
<dbReference type="RefSeq" id="WP_189049093.1">
    <property type="nucleotide sequence ID" value="NZ_BMNB01000034.1"/>
</dbReference>
<accession>A0A917U7K4</accession>
<keyword evidence="2" id="KW-1185">Reference proteome</keyword>
<reference evidence="1" key="2">
    <citation type="submission" date="2020-09" db="EMBL/GenBank/DDBJ databases">
        <authorList>
            <person name="Sun Q."/>
            <person name="Zhou Y."/>
        </authorList>
    </citation>
    <scope>NUCLEOTIDE SEQUENCE</scope>
    <source>
        <strain evidence="1">CGMCC 4.7312</strain>
    </source>
</reference>
<evidence type="ECO:0000313" key="2">
    <source>
        <dbReference type="Proteomes" id="UP000608890"/>
    </source>
</evidence>
<dbReference type="EMBL" id="BMNB01000034">
    <property type="protein sequence ID" value="GGM60803.1"/>
    <property type="molecule type" value="Genomic_DNA"/>
</dbReference>
<dbReference type="AlphaFoldDB" id="A0A917U7K4"/>